<dbReference type="Proteomes" id="UP000041254">
    <property type="component" value="Unassembled WGS sequence"/>
</dbReference>
<dbReference type="GO" id="GO:0005635">
    <property type="term" value="C:nuclear envelope"/>
    <property type="evidence" value="ECO:0007669"/>
    <property type="project" value="TreeGrafter"/>
</dbReference>
<evidence type="ECO:0000256" key="3">
    <source>
        <dbReference type="ARBA" id="ARBA00022989"/>
    </source>
</evidence>
<evidence type="ECO:0000313" key="9">
    <source>
        <dbReference type="Proteomes" id="UP000041254"/>
    </source>
</evidence>
<gene>
    <name evidence="8" type="ORF">Vbra_18037</name>
</gene>
<feature type="transmembrane region" description="Helical" evidence="6">
    <location>
        <begin position="369"/>
        <end position="391"/>
    </location>
</feature>
<dbReference type="Pfam" id="PF07690">
    <property type="entry name" value="MFS_1"/>
    <property type="match status" value="1"/>
</dbReference>
<feature type="transmembrane region" description="Helical" evidence="6">
    <location>
        <begin position="54"/>
        <end position="78"/>
    </location>
</feature>
<dbReference type="InterPro" id="IPR020846">
    <property type="entry name" value="MFS_dom"/>
</dbReference>
<dbReference type="PANTHER" id="PTHR24002:SF3">
    <property type="entry name" value="SOLUTE CARRIER FAMILY 22 MEMBER 18"/>
    <property type="match status" value="1"/>
</dbReference>
<proteinExistence type="predicted"/>
<dbReference type="EMBL" id="CDMY01000688">
    <property type="protein sequence ID" value="CEM30160.1"/>
    <property type="molecule type" value="Genomic_DNA"/>
</dbReference>
<accession>A0A0G4GJR5</accession>
<evidence type="ECO:0000256" key="6">
    <source>
        <dbReference type="SAM" id="Phobius"/>
    </source>
</evidence>
<feature type="transmembrane region" description="Helical" evidence="6">
    <location>
        <begin position="311"/>
        <end position="329"/>
    </location>
</feature>
<feature type="transmembrane region" description="Helical" evidence="6">
    <location>
        <begin position="282"/>
        <end position="304"/>
    </location>
</feature>
<keyword evidence="2 6" id="KW-0812">Transmembrane</keyword>
<dbReference type="PRINTS" id="PR01035">
    <property type="entry name" value="TCRTETA"/>
</dbReference>
<dbReference type="GO" id="GO:0022857">
    <property type="term" value="F:transmembrane transporter activity"/>
    <property type="evidence" value="ECO:0007669"/>
    <property type="project" value="InterPro"/>
</dbReference>
<evidence type="ECO:0000256" key="2">
    <source>
        <dbReference type="ARBA" id="ARBA00022692"/>
    </source>
</evidence>
<evidence type="ECO:0000256" key="5">
    <source>
        <dbReference type="SAM" id="MobiDB-lite"/>
    </source>
</evidence>
<sequence>MKALHTLHSALCRFAFAPEPSALPVLLLVHLNIVLYAFCYWLCQPVLPFLMKELGADAVAFGGFQTVFSLMQLIGGPWVGRMSDAASPRFAMVVTQMASGLSYVILGLSRTPLMLFVSRIPTALMHCMQVAQAFMASYTTTADRTAAIGRLSLSYGVGMVLGSSTGGLLAQRIGYGPVALTSGVITLALGVLDGACLPSGTHRQPHKKAGSDVDVGSKEQEDKKGGASEGVWAAFSHLVGIPSVSALLLFKLVVGMGFAVFHSTLSMALADKLQLRPSELGYVLTYSAALGTLHNSFTVGWAVALTSEKSMLLYATCTLVACMVGYAYVWSLASLFVLILPLGFATSTIYTVSTALLTEIVPSERQGSVIGLGHATRSACGLIAPTLGGFLLKQHGFSSIGFASAALALAALAVLIVYETALDTKAAHNRQHLKAERGGAIQLEEKVDKAAVTSRAHGTINGRVEKAAAAETKGEGG</sequence>
<dbReference type="OMA" id="ATHINIF"/>
<feature type="transmembrane region" description="Helical" evidence="6">
    <location>
        <begin position="23"/>
        <end position="42"/>
    </location>
</feature>
<dbReference type="InterPro" id="IPR001958">
    <property type="entry name" value="Tet-R_TetA/multi-R_MdtG-like"/>
</dbReference>
<dbReference type="VEuPathDB" id="CryptoDB:Vbra_18037"/>
<dbReference type="InterPro" id="IPR011701">
    <property type="entry name" value="MFS"/>
</dbReference>
<feature type="domain" description="Major facilitator superfamily (MFS) profile" evidence="7">
    <location>
        <begin position="25"/>
        <end position="422"/>
    </location>
</feature>
<dbReference type="PROSITE" id="PS50850">
    <property type="entry name" value="MFS"/>
    <property type="match status" value="1"/>
</dbReference>
<dbReference type="GO" id="GO:0016020">
    <property type="term" value="C:membrane"/>
    <property type="evidence" value="ECO:0007669"/>
    <property type="project" value="UniProtKB-SubCell"/>
</dbReference>
<evidence type="ECO:0000256" key="1">
    <source>
        <dbReference type="ARBA" id="ARBA00004141"/>
    </source>
</evidence>
<keyword evidence="3 6" id="KW-1133">Transmembrane helix</keyword>
<evidence type="ECO:0000313" key="8">
    <source>
        <dbReference type="EMBL" id="CEM30160.1"/>
    </source>
</evidence>
<dbReference type="Gene3D" id="1.20.1250.20">
    <property type="entry name" value="MFS general substrate transporter like domains"/>
    <property type="match status" value="1"/>
</dbReference>
<feature type="transmembrane region" description="Helical" evidence="6">
    <location>
        <begin position="248"/>
        <end position="270"/>
    </location>
</feature>
<feature type="region of interest" description="Disordered" evidence="5">
    <location>
        <begin position="201"/>
        <end position="224"/>
    </location>
</feature>
<evidence type="ECO:0000256" key="4">
    <source>
        <dbReference type="ARBA" id="ARBA00023136"/>
    </source>
</evidence>
<feature type="compositionally biased region" description="Basic and acidic residues" evidence="5">
    <location>
        <begin position="209"/>
        <end position="224"/>
    </location>
</feature>
<feature type="transmembrane region" description="Helical" evidence="6">
    <location>
        <begin position="397"/>
        <end position="418"/>
    </location>
</feature>
<dbReference type="SUPFAM" id="SSF103473">
    <property type="entry name" value="MFS general substrate transporter"/>
    <property type="match status" value="1"/>
</dbReference>
<dbReference type="OrthoDB" id="440553at2759"/>
<evidence type="ECO:0000259" key="7">
    <source>
        <dbReference type="PROSITE" id="PS50850"/>
    </source>
</evidence>
<name>A0A0G4GJR5_VITBC</name>
<feature type="transmembrane region" description="Helical" evidence="6">
    <location>
        <begin position="335"/>
        <end position="357"/>
    </location>
</feature>
<organism evidence="8 9">
    <name type="scientific">Vitrella brassicaformis (strain CCMP3155)</name>
    <dbReference type="NCBI Taxonomy" id="1169540"/>
    <lineage>
        <taxon>Eukaryota</taxon>
        <taxon>Sar</taxon>
        <taxon>Alveolata</taxon>
        <taxon>Colpodellida</taxon>
        <taxon>Vitrellaceae</taxon>
        <taxon>Vitrella</taxon>
    </lineage>
</organism>
<comment type="subcellular location">
    <subcellularLocation>
        <location evidence="1">Membrane</location>
        <topology evidence="1">Multi-pass membrane protein</topology>
    </subcellularLocation>
</comment>
<dbReference type="AlphaFoldDB" id="A0A0G4GJR5"/>
<keyword evidence="4 6" id="KW-0472">Membrane</keyword>
<keyword evidence="9" id="KW-1185">Reference proteome</keyword>
<dbReference type="CDD" id="cd17331">
    <property type="entry name" value="MFS_SLC22A18"/>
    <property type="match status" value="1"/>
</dbReference>
<dbReference type="InterPro" id="IPR036259">
    <property type="entry name" value="MFS_trans_sf"/>
</dbReference>
<reference evidence="8 9" key="1">
    <citation type="submission" date="2014-11" db="EMBL/GenBank/DDBJ databases">
        <authorList>
            <person name="Zhu J."/>
            <person name="Qi W."/>
            <person name="Song R."/>
        </authorList>
    </citation>
    <scope>NUCLEOTIDE SEQUENCE [LARGE SCALE GENOMIC DNA]</scope>
</reference>
<protein>
    <recommendedName>
        <fullName evidence="7">Major facilitator superfamily (MFS) profile domain-containing protein</fullName>
    </recommendedName>
</protein>
<dbReference type="PhylomeDB" id="A0A0G4GJR5"/>
<dbReference type="PANTHER" id="PTHR24002">
    <property type="entry name" value="SOLUTE CARRIER FAMILY 22 MEMBER 18"/>
    <property type="match status" value="1"/>
</dbReference>
<dbReference type="InParanoid" id="A0A0G4GJR5"/>